<dbReference type="PANTHER" id="PTHR11441">
    <property type="entry name" value="THYMIDINE KINASE"/>
    <property type="match status" value="1"/>
</dbReference>
<evidence type="ECO:0000256" key="7">
    <source>
        <dbReference type="ARBA" id="ARBA00022840"/>
    </source>
</evidence>
<evidence type="ECO:0000256" key="6">
    <source>
        <dbReference type="ARBA" id="ARBA00022777"/>
    </source>
</evidence>
<feature type="binding site" evidence="8">
    <location>
        <begin position="13"/>
        <end position="20"/>
    </location>
    <ligand>
        <name>ATP</name>
        <dbReference type="ChEBI" id="CHEBI:30616"/>
    </ligand>
</feature>
<dbReference type="InterPro" id="IPR001267">
    <property type="entry name" value="Thymidine_kinase"/>
</dbReference>
<proteinExistence type="inferred from homology"/>
<accession>A0A4Z0D674</accession>
<evidence type="ECO:0000256" key="4">
    <source>
        <dbReference type="ARBA" id="ARBA00022679"/>
    </source>
</evidence>
<dbReference type="PIRSF" id="PIRSF035805">
    <property type="entry name" value="TK_cell"/>
    <property type="match status" value="1"/>
</dbReference>
<evidence type="ECO:0000256" key="8">
    <source>
        <dbReference type="HAMAP-Rule" id="MF_00124"/>
    </source>
</evidence>
<keyword evidence="8" id="KW-0862">Zinc</keyword>
<feature type="binding site" evidence="10">
    <location>
        <position position="175"/>
    </location>
    <ligand>
        <name>substrate</name>
    </ligand>
</feature>
<keyword evidence="7 8" id="KW-0067">ATP-binding</keyword>
<dbReference type="GO" id="GO:0005524">
    <property type="term" value="F:ATP binding"/>
    <property type="evidence" value="ECO:0007669"/>
    <property type="project" value="UniProtKB-UniRule"/>
</dbReference>
<keyword evidence="8" id="KW-0479">Metal-binding</keyword>
<gene>
    <name evidence="8" type="primary">tdk</name>
    <name evidence="13" type="ORF">E4100_04675</name>
</gene>
<comment type="subcellular location">
    <subcellularLocation>
        <location evidence="8">Cytoplasm</location>
    </subcellularLocation>
</comment>
<dbReference type="EC" id="2.7.1.21" evidence="2 8"/>
<keyword evidence="5 8" id="KW-0547">Nucleotide-binding</keyword>
<evidence type="ECO:0000313" key="13">
    <source>
        <dbReference type="EMBL" id="TFZ40368.1"/>
    </source>
</evidence>
<keyword evidence="4 8" id="KW-0808">Transferase</keyword>
<evidence type="ECO:0000256" key="9">
    <source>
        <dbReference type="PIRSR" id="PIRSR035805-1"/>
    </source>
</evidence>
<dbReference type="GO" id="GO:0005829">
    <property type="term" value="C:cytosol"/>
    <property type="evidence" value="ECO:0007669"/>
    <property type="project" value="TreeGrafter"/>
</dbReference>
<evidence type="ECO:0000256" key="3">
    <source>
        <dbReference type="ARBA" id="ARBA00022634"/>
    </source>
</evidence>
<protein>
    <recommendedName>
        <fullName evidence="2 8">Thymidine kinase</fullName>
        <ecNumber evidence="2 8">2.7.1.21</ecNumber>
    </recommendedName>
</protein>
<comment type="subunit">
    <text evidence="8">Homotetramer.</text>
</comment>
<evidence type="ECO:0000256" key="11">
    <source>
        <dbReference type="RuleBase" id="RU000544"/>
    </source>
</evidence>
<feature type="binding site" evidence="8">
    <location>
        <position position="147"/>
    </location>
    <ligand>
        <name>Zn(2+)</name>
        <dbReference type="ChEBI" id="CHEBI:29105"/>
    </ligand>
</feature>
<feature type="binding site" evidence="10">
    <location>
        <begin position="167"/>
        <end position="170"/>
    </location>
    <ligand>
        <name>substrate</name>
    </ligand>
</feature>
<feature type="binding site" evidence="8">
    <location>
        <begin position="87"/>
        <end position="90"/>
    </location>
    <ligand>
        <name>ATP</name>
        <dbReference type="ChEBI" id="CHEBI:30616"/>
    </ligand>
</feature>
<dbReference type="GO" id="GO:0004797">
    <property type="term" value="F:thymidine kinase activity"/>
    <property type="evidence" value="ECO:0007669"/>
    <property type="project" value="UniProtKB-UniRule"/>
</dbReference>
<comment type="similarity">
    <text evidence="1 8 12">Belongs to the thymidine kinase family.</text>
</comment>
<dbReference type="Proteomes" id="UP000298381">
    <property type="component" value="Unassembled WGS sequence"/>
</dbReference>
<feature type="binding site" evidence="8">
    <location>
        <position position="179"/>
    </location>
    <ligand>
        <name>Zn(2+)</name>
        <dbReference type="ChEBI" id="CHEBI:29105"/>
    </ligand>
</feature>
<dbReference type="OrthoDB" id="9781579at2"/>
<dbReference type="GO" id="GO:0071897">
    <property type="term" value="P:DNA biosynthetic process"/>
    <property type="evidence" value="ECO:0007669"/>
    <property type="project" value="UniProtKB-KW"/>
</dbReference>
<dbReference type="GO" id="GO:0046104">
    <property type="term" value="P:thymidine metabolic process"/>
    <property type="evidence" value="ECO:0007669"/>
    <property type="project" value="TreeGrafter"/>
</dbReference>
<dbReference type="RefSeq" id="WP_135270886.1">
    <property type="nucleotide sequence ID" value="NZ_SRIB01000005.1"/>
</dbReference>
<dbReference type="SUPFAM" id="SSF57716">
    <property type="entry name" value="Glucocorticoid receptor-like (DNA-binding domain)"/>
    <property type="match status" value="1"/>
</dbReference>
<evidence type="ECO:0000256" key="12">
    <source>
        <dbReference type="RuleBase" id="RU004165"/>
    </source>
</evidence>
<dbReference type="Gene3D" id="3.30.60.20">
    <property type="match status" value="1"/>
</dbReference>
<evidence type="ECO:0000313" key="14">
    <source>
        <dbReference type="Proteomes" id="UP000298381"/>
    </source>
</evidence>
<feature type="active site" description="Proton acceptor" evidence="8 9">
    <location>
        <position position="88"/>
    </location>
</feature>
<dbReference type="SUPFAM" id="SSF52540">
    <property type="entry name" value="P-loop containing nucleoside triphosphate hydrolases"/>
    <property type="match status" value="1"/>
</dbReference>
<evidence type="ECO:0000256" key="2">
    <source>
        <dbReference type="ARBA" id="ARBA00012118"/>
    </source>
</evidence>
<comment type="caution">
    <text evidence="13">The sequence shown here is derived from an EMBL/GenBank/DDBJ whole genome shotgun (WGS) entry which is preliminary data.</text>
</comment>
<reference evidence="13 14" key="1">
    <citation type="submission" date="2019-03" db="EMBL/GenBank/DDBJ databases">
        <title>Draft genome sequence data and analysis of a Fermenting Bacterium, Soehngenia longevitae strain 1933PT, isolated from petroleum reservoir in Azerbaijan.</title>
        <authorList>
            <person name="Grouzdev D.S."/>
            <person name="Bidzhieva S.K."/>
            <person name="Sokolova D.S."/>
            <person name="Tourova T.P."/>
            <person name="Poltaraus A.B."/>
            <person name="Nazina T.N."/>
        </authorList>
    </citation>
    <scope>NUCLEOTIDE SEQUENCE [LARGE SCALE GENOMIC DNA]</scope>
    <source>
        <strain evidence="13 14">1933P</strain>
    </source>
</reference>
<feature type="binding site" evidence="8">
    <location>
        <position position="150"/>
    </location>
    <ligand>
        <name>Zn(2+)</name>
        <dbReference type="ChEBI" id="CHEBI:29105"/>
    </ligand>
</feature>
<keyword evidence="8" id="KW-0963">Cytoplasm</keyword>
<dbReference type="NCBIfam" id="NF003296">
    <property type="entry name" value="PRK04296.1-1"/>
    <property type="match status" value="1"/>
</dbReference>
<keyword evidence="3 8" id="KW-0237">DNA synthesis</keyword>
<keyword evidence="14" id="KW-1185">Reference proteome</keyword>
<sequence length="202" mass="23001">MHQYKGKLIIHTGSMFSGKTSSLEKDVKRFNIAGYKTVAFKPTVDTRFKSSDIISHDEMSIEAILVENIENIKIYCENSNPEVIAIDEIQFLEGEIKDIIDTITEFLSRDITVIVAGLDVDFEGKPFEIVKELMPIADYLTKHHAVCVKCGSDAWISHRKTKDKERVVIGASREYEPLCRSCYLKEKKEEDAIINKNQVTLL</sequence>
<dbReference type="PANTHER" id="PTHR11441:SF0">
    <property type="entry name" value="THYMIDINE KINASE, CYTOSOLIC"/>
    <property type="match status" value="1"/>
</dbReference>
<comment type="catalytic activity">
    <reaction evidence="8 11">
        <text>thymidine + ATP = dTMP + ADP + H(+)</text>
        <dbReference type="Rhea" id="RHEA:19129"/>
        <dbReference type="ChEBI" id="CHEBI:15378"/>
        <dbReference type="ChEBI" id="CHEBI:17748"/>
        <dbReference type="ChEBI" id="CHEBI:30616"/>
        <dbReference type="ChEBI" id="CHEBI:63528"/>
        <dbReference type="ChEBI" id="CHEBI:456216"/>
        <dbReference type="EC" id="2.7.1.21"/>
    </reaction>
</comment>
<dbReference type="InterPro" id="IPR027417">
    <property type="entry name" value="P-loop_NTPase"/>
</dbReference>
<evidence type="ECO:0000256" key="1">
    <source>
        <dbReference type="ARBA" id="ARBA00007587"/>
    </source>
</evidence>
<dbReference type="EMBL" id="SRIB01000005">
    <property type="protein sequence ID" value="TFZ40368.1"/>
    <property type="molecule type" value="Genomic_DNA"/>
</dbReference>
<name>A0A4Z0D674_9FIRM</name>
<dbReference type="GO" id="GO:0008270">
    <property type="term" value="F:zinc ion binding"/>
    <property type="evidence" value="ECO:0007669"/>
    <property type="project" value="UniProtKB-UniRule"/>
</dbReference>
<evidence type="ECO:0000256" key="5">
    <source>
        <dbReference type="ARBA" id="ARBA00022741"/>
    </source>
</evidence>
<keyword evidence="6 8" id="KW-0418">Kinase</keyword>
<feature type="binding site" evidence="8">
    <location>
        <position position="182"/>
    </location>
    <ligand>
        <name>Zn(2+)</name>
        <dbReference type="ChEBI" id="CHEBI:29105"/>
    </ligand>
</feature>
<dbReference type="Gene3D" id="3.40.50.300">
    <property type="entry name" value="P-loop containing nucleotide triphosphate hydrolases"/>
    <property type="match status" value="1"/>
</dbReference>
<evidence type="ECO:0000256" key="10">
    <source>
        <dbReference type="PIRSR" id="PIRSR035805-2"/>
    </source>
</evidence>
<dbReference type="Pfam" id="PF00265">
    <property type="entry name" value="TK"/>
    <property type="match status" value="1"/>
</dbReference>
<organism evidence="13 14">
    <name type="scientific">Soehngenia longivitae</name>
    <dbReference type="NCBI Taxonomy" id="2562294"/>
    <lineage>
        <taxon>Bacteria</taxon>
        <taxon>Bacillati</taxon>
        <taxon>Bacillota</taxon>
        <taxon>Tissierellia</taxon>
        <taxon>Tissierellales</taxon>
        <taxon>Tissierellaceae</taxon>
        <taxon>Soehngenia</taxon>
    </lineage>
</organism>
<dbReference type="AlphaFoldDB" id="A0A4Z0D674"/>
<dbReference type="HAMAP" id="MF_00124">
    <property type="entry name" value="Thymidine_kinase"/>
    <property type="match status" value="1"/>
</dbReference>